<dbReference type="InterPro" id="IPR008978">
    <property type="entry name" value="HSP20-like_chaperone"/>
</dbReference>
<evidence type="ECO:0000313" key="5">
    <source>
        <dbReference type="Proteomes" id="UP000219036"/>
    </source>
</evidence>
<sequence length="113" mass="12808">MSALNVIKPPVDIVEEVDRYLVIVDLPGVKPENVEIKGYDTYIEITGIREPVKSGNYILMERFSGKFKRKIHFKRDVDISSATATFRNGVLIINIPKSKGKVIYSATTIIIRR</sequence>
<protein>
    <submittedName>
        <fullName evidence="4">HSP20 family protein</fullName>
    </submittedName>
</protein>
<dbReference type="AlphaFoldDB" id="A0A285NUQ7"/>
<evidence type="ECO:0000256" key="2">
    <source>
        <dbReference type="RuleBase" id="RU003616"/>
    </source>
</evidence>
<dbReference type="Proteomes" id="UP000219036">
    <property type="component" value="Unassembled WGS sequence"/>
</dbReference>
<proteinExistence type="inferred from homology"/>
<organism evidence="4 5">
    <name type="scientific">Persephonella hydrogeniphila</name>
    <dbReference type="NCBI Taxonomy" id="198703"/>
    <lineage>
        <taxon>Bacteria</taxon>
        <taxon>Pseudomonadati</taxon>
        <taxon>Aquificota</taxon>
        <taxon>Aquificia</taxon>
        <taxon>Aquificales</taxon>
        <taxon>Hydrogenothermaceae</taxon>
        <taxon>Persephonella</taxon>
    </lineage>
</organism>
<keyword evidence="5" id="KW-1185">Reference proteome</keyword>
<dbReference type="PANTHER" id="PTHR11527">
    <property type="entry name" value="HEAT-SHOCK PROTEIN 20 FAMILY MEMBER"/>
    <property type="match status" value="1"/>
</dbReference>
<dbReference type="Pfam" id="PF00011">
    <property type="entry name" value="HSP20"/>
    <property type="match status" value="1"/>
</dbReference>
<feature type="domain" description="SHSP" evidence="3">
    <location>
        <begin position="2"/>
        <end position="112"/>
    </location>
</feature>
<evidence type="ECO:0000313" key="4">
    <source>
        <dbReference type="EMBL" id="SNZ11616.1"/>
    </source>
</evidence>
<reference evidence="5" key="1">
    <citation type="submission" date="2017-09" db="EMBL/GenBank/DDBJ databases">
        <authorList>
            <person name="Varghese N."/>
            <person name="Submissions S."/>
        </authorList>
    </citation>
    <scope>NUCLEOTIDE SEQUENCE [LARGE SCALE GENOMIC DNA]</scope>
    <source>
        <strain evidence="5">DSM 15103</strain>
    </source>
</reference>
<dbReference type="RefSeq" id="WP_180754071.1">
    <property type="nucleotide sequence ID" value="NZ_OBEI01000015.1"/>
</dbReference>
<evidence type="ECO:0000259" key="3">
    <source>
        <dbReference type="PROSITE" id="PS01031"/>
    </source>
</evidence>
<dbReference type="InterPro" id="IPR031107">
    <property type="entry name" value="Small_HSP"/>
</dbReference>
<dbReference type="Gene3D" id="2.60.40.790">
    <property type="match status" value="1"/>
</dbReference>
<name>A0A285NUQ7_9AQUI</name>
<accession>A0A285NUQ7</accession>
<dbReference type="CDD" id="cd06464">
    <property type="entry name" value="ACD_sHsps-like"/>
    <property type="match status" value="1"/>
</dbReference>
<evidence type="ECO:0000256" key="1">
    <source>
        <dbReference type="PROSITE-ProRule" id="PRU00285"/>
    </source>
</evidence>
<dbReference type="PROSITE" id="PS01031">
    <property type="entry name" value="SHSP"/>
    <property type="match status" value="1"/>
</dbReference>
<comment type="similarity">
    <text evidence="1 2">Belongs to the small heat shock protein (HSP20) family.</text>
</comment>
<dbReference type="SUPFAM" id="SSF49764">
    <property type="entry name" value="HSP20-like chaperones"/>
    <property type="match status" value="1"/>
</dbReference>
<dbReference type="InterPro" id="IPR002068">
    <property type="entry name" value="A-crystallin/Hsp20_dom"/>
</dbReference>
<gene>
    <name evidence="4" type="ORF">SAMN06265182_2093</name>
</gene>
<dbReference type="EMBL" id="OBEI01000015">
    <property type="protein sequence ID" value="SNZ11616.1"/>
    <property type="molecule type" value="Genomic_DNA"/>
</dbReference>